<name>A0ABD2HBW7_PAGBO</name>
<evidence type="ECO:0000256" key="2">
    <source>
        <dbReference type="ARBA" id="ARBA00004259"/>
    </source>
</evidence>
<evidence type="ECO:0000256" key="24">
    <source>
        <dbReference type="SAM" id="Phobius"/>
    </source>
</evidence>
<dbReference type="EMBL" id="JBIYXZ010002071">
    <property type="protein sequence ID" value="KAL3062778.1"/>
    <property type="molecule type" value="Genomic_DNA"/>
</dbReference>
<dbReference type="InterPro" id="IPR045790">
    <property type="entry name" value="RNF180_C"/>
</dbReference>
<dbReference type="GO" id="GO:0061630">
    <property type="term" value="F:ubiquitin protein ligase activity"/>
    <property type="evidence" value="ECO:0007669"/>
    <property type="project" value="UniProtKB-EC"/>
</dbReference>
<feature type="compositionally biased region" description="Basic and acidic residues" evidence="23">
    <location>
        <begin position="113"/>
        <end position="127"/>
    </location>
</feature>
<evidence type="ECO:0000256" key="6">
    <source>
        <dbReference type="ARBA" id="ARBA00022553"/>
    </source>
</evidence>
<dbReference type="GO" id="GO:0005635">
    <property type="term" value="C:nuclear envelope"/>
    <property type="evidence" value="ECO:0007669"/>
    <property type="project" value="UniProtKB-SubCell"/>
</dbReference>
<keyword evidence="8 24" id="KW-0812">Transmembrane</keyword>
<feature type="compositionally biased region" description="Low complexity" evidence="23">
    <location>
        <begin position="331"/>
        <end position="349"/>
    </location>
</feature>
<dbReference type="GO" id="GO:0005789">
    <property type="term" value="C:endoplasmic reticulum membrane"/>
    <property type="evidence" value="ECO:0007669"/>
    <property type="project" value="UniProtKB-SubCell"/>
</dbReference>
<keyword evidence="7" id="KW-0808">Transferase</keyword>
<evidence type="ECO:0000256" key="21">
    <source>
        <dbReference type="ARBA" id="ARBA00080502"/>
    </source>
</evidence>
<feature type="region of interest" description="Disordered" evidence="23">
    <location>
        <begin position="1"/>
        <end position="147"/>
    </location>
</feature>
<keyword evidence="12" id="KW-0256">Endoplasmic reticulum</keyword>
<evidence type="ECO:0000256" key="18">
    <source>
        <dbReference type="ARBA" id="ARBA00062709"/>
    </source>
</evidence>
<reference evidence="26 27" key="2">
    <citation type="journal article" date="2024" name="G3 (Bethesda)">
        <title>The genome of the cryopelagic Antarctic bald notothen, Trematomus borchgrevinki.</title>
        <authorList>
            <person name="Rayamajhi N."/>
            <person name="Rivera-Colon A.G."/>
            <person name="Minhas B.F."/>
            <person name="Cheng C.C."/>
            <person name="Catchen J.M."/>
        </authorList>
    </citation>
    <scope>NUCLEOTIDE SEQUENCE [LARGE SCALE GENOMIC DNA]</scope>
    <source>
        <strain evidence="26">AGRC-2024</strain>
    </source>
</reference>
<dbReference type="InterPro" id="IPR013083">
    <property type="entry name" value="Znf_RING/FYVE/PHD"/>
</dbReference>
<gene>
    <name evidence="26" type="ORF">OYC64_002558</name>
</gene>
<evidence type="ECO:0000256" key="12">
    <source>
        <dbReference type="ARBA" id="ARBA00022824"/>
    </source>
</evidence>
<dbReference type="CDD" id="cd16554">
    <property type="entry name" value="RING-HC_RNF180"/>
    <property type="match status" value="1"/>
</dbReference>
<evidence type="ECO:0000256" key="20">
    <source>
        <dbReference type="ARBA" id="ARBA00079826"/>
    </source>
</evidence>
<dbReference type="SMART" id="SM00184">
    <property type="entry name" value="RING"/>
    <property type="match status" value="1"/>
</dbReference>
<dbReference type="GO" id="GO:0008270">
    <property type="term" value="F:zinc ion binding"/>
    <property type="evidence" value="ECO:0007669"/>
    <property type="project" value="UniProtKB-KW"/>
</dbReference>
<dbReference type="PANTHER" id="PTHR46717">
    <property type="entry name" value="E3 UBIQUITIN-PROTEIN LIGASE RNF180"/>
    <property type="match status" value="1"/>
</dbReference>
<feature type="region of interest" description="Disordered" evidence="23">
    <location>
        <begin position="254"/>
        <end position="289"/>
    </location>
</feature>
<evidence type="ECO:0000256" key="11">
    <source>
        <dbReference type="ARBA" id="ARBA00022786"/>
    </source>
</evidence>
<feature type="compositionally biased region" description="Acidic residues" evidence="23">
    <location>
        <begin position="264"/>
        <end position="279"/>
    </location>
</feature>
<evidence type="ECO:0000256" key="4">
    <source>
        <dbReference type="ARBA" id="ARBA00004906"/>
    </source>
</evidence>
<comment type="caution">
    <text evidence="26">The sequence shown here is derived from an EMBL/GenBank/DDBJ whole genome shotgun (WGS) entry which is preliminary data.</text>
</comment>
<evidence type="ECO:0000256" key="13">
    <source>
        <dbReference type="ARBA" id="ARBA00022833"/>
    </source>
</evidence>
<dbReference type="FunFam" id="3.30.40.10:FF:000316">
    <property type="entry name" value="E3 ubiquitin-protein ligase RNF180"/>
    <property type="match status" value="1"/>
</dbReference>
<dbReference type="SUPFAM" id="SSF57850">
    <property type="entry name" value="RING/U-box"/>
    <property type="match status" value="1"/>
</dbReference>
<evidence type="ECO:0000259" key="25">
    <source>
        <dbReference type="PROSITE" id="PS50089"/>
    </source>
</evidence>
<keyword evidence="14 24" id="KW-1133">Transmembrane helix</keyword>
<evidence type="ECO:0000313" key="26">
    <source>
        <dbReference type="EMBL" id="KAL3062778.1"/>
    </source>
</evidence>
<evidence type="ECO:0000256" key="1">
    <source>
        <dbReference type="ARBA" id="ARBA00000900"/>
    </source>
</evidence>
<feature type="transmembrane region" description="Helical" evidence="24">
    <location>
        <begin position="501"/>
        <end position="525"/>
    </location>
</feature>
<keyword evidence="15 24" id="KW-0472">Membrane</keyword>
<comment type="subunit">
    <text evidence="18">Interacts with ZIC2.</text>
</comment>
<dbReference type="PANTHER" id="PTHR46717:SF1">
    <property type="entry name" value="E3 UBIQUITIN-PROTEIN LIGASE RNF180"/>
    <property type="match status" value="1"/>
</dbReference>
<evidence type="ECO:0000256" key="15">
    <source>
        <dbReference type="ARBA" id="ARBA00023136"/>
    </source>
</evidence>
<evidence type="ECO:0000256" key="9">
    <source>
        <dbReference type="ARBA" id="ARBA00022723"/>
    </source>
</evidence>
<keyword evidence="13" id="KW-0862">Zinc</keyword>
<keyword evidence="9" id="KW-0479">Metal-binding</keyword>
<dbReference type="Proteomes" id="UP001619887">
    <property type="component" value="Unassembled WGS sequence"/>
</dbReference>
<evidence type="ECO:0000256" key="5">
    <source>
        <dbReference type="ARBA" id="ARBA00012483"/>
    </source>
</evidence>
<evidence type="ECO:0000256" key="14">
    <source>
        <dbReference type="ARBA" id="ARBA00022989"/>
    </source>
</evidence>
<comment type="function">
    <text evidence="17">E3 ubiquitin-protein ligase which promotes polyubiquitination and degradation by the proteasome pathway of ZIC2.</text>
</comment>
<accession>A0ABD2HBW7</accession>
<evidence type="ECO:0000256" key="3">
    <source>
        <dbReference type="ARBA" id="ARBA00004389"/>
    </source>
</evidence>
<keyword evidence="10 22" id="KW-0863">Zinc-finger</keyword>
<keyword evidence="11" id="KW-0833">Ubl conjugation pathway</keyword>
<evidence type="ECO:0000256" key="23">
    <source>
        <dbReference type="SAM" id="MobiDB-lite"/>
    </source>
</evidence>
<sequence>MSSHLEPSGVNGRIGGCGSEDSGEENSNNKTYTPYLKPVRPGLTRADPAGEGGSGSVEALVRPPLPGKKAHRKTCSKERGRCREGNQDSDEERQHVEHAGGSARGKQHPRKTVRSDNHGDRSQDRRGTSSTESLSSSNSDILSNSTSEVCEGSNHFQRRYQCPRHPTVDCTRTITTDLNSLVPRPAMRLMSSALPSPPIQTRSSAMSLQRLSSRTVSGDLLRYPLSSSREPDPFWVEVRTAASSGRLSQIPQTHIASSVLGAGEGEEDDEEEGLEDGEEGGSGVVEVTGQTMTSAVVLPYVPFGERRMSKREKNRIKCLRRRQRRRERWRQSQLQESRQSSTGNPSSSSSEDEEDVSAGEREGFICAVCLDVFFSPYMCHPCNHVFCEPCLRTLAKGSPTNTPCPLCRTIITHVFFQKELNQTARTFFPKEYLSRKQNFQKANCAKWPLPSCRKLFRIFGGFQRQSSPIARRQFPHGGGYRLDALDFEDDSRGWRFDMDMVIIYIYSVNWVIGFFIFCFLCYIFFPSF</sequence>
<protein>
    <recommendedName>
        <fullName evidence="19">E3 ubiquitin-protein ligase RNF180</fullName>
        <ecNumber evidence="5">2.3.2.27</ecNumber>
    </recommendedName>
    <alternativeName>
        <fullName evidence="21">RING finger protein 180</fullName>
    </alternativeName>
    <alternativeName>
        <fullName evidence="20">RING-type E3 ubiquitin transferase RNF180</fullName>
    </alternativeName>
</protein>
<proteinExistence type="predicted"/>
<evidence type="ECO:0000256" key="7">
    <source>
        <dbReference type="ARBA" id="ARBA00022679"/>
    </source>
</evidence>
<dbReference type="EC" id="2.3.2.27" evidence="5"/>
<evidence type="ECO:0000256" key="10">
    <source>
        <dbReference type="ARBA" id="ARBA00022771"/>
    </source>
</evidence>
<comment type="pathway">
    <text evidence="4">Protein modification; protein ubiquitination.</text>
</comment>
<evidence type="ECO:0000256" key="19">
    <source>
        <dbReference type="ARBA" id="ARBA00067421"/>
    </source>
</evidence>
<dbReference type="InterPro" id="IPR033263">
    <property type="entry name" value="RNF180"/>
</dbReference>
<dbReference type="AlphaFoldDB" id="A0ABD2HBW7"/>
<evidence type="ECO:0000256" key="8">
    <source>
        <dbReference type="ARBA" id="ARBA00022692"/>
    </source>
</evidence>
<comment type="catalytic activity">
    <reaction evidence="1">
        <text>S-ubiquitinyl-[E2 ubiquitin-conjugating enzyme]-L-cysteine + [acceptor protein]-L-lysine = [E2 ubiquitin-conjugating enzyme]-L-cysteine + N(6)-ubiquitinyl-[acceptor protein]-L-lysine.</text>
        <dbReference type="EC" id="2.3.2.27"/>
    </reaction>
</comment>
<evidence type="ECO:0000256" key="17">
    <source>
        <dbReference type="ARBA" id="ARBA00058659"/>
    </source>
</evidence>
<dbReference type="Pfam" id="PF13639">
    <property type="entry name" value="zf-RING_2"/>
    <property type="match status" value="1"/>
</dbReference>
<evidence type="ECO:0000256" key="16">
    <source>
        <dbReference type="ARBA" id="ARBA00023242"/>
    </source>
</evidence>
<feature type="compositionally biased region" description="Basic residues" evidence="23">
    <location>
        <begin position="319"/>
        <end position="328"/>
    </location>
</feature>
<evidence type="ECO:0000313" key="27">
    <source>
        <dbReference type="Proteomes" id="UP001619887"/>
    </source>
</evidence>
<dbReference type="Gene3D" id="3.30.40.10">
    <property type="entry name" value="Zinc/RING finger domain, C3HC4 (zinc finger)"/>
    <property type="match status" value="1"/>
</dbReference>
<dbReference type="InterPro" id="IPR001841">
    <property type="entry name" value="Znf_RING"/>
</dbReference>
<evidence type="ECO:0000256" key="22">
    <source>
        <dbReference type="PROSITE-ProRule" id="PRU00175"/>
    </source>
</evidence>
<dbReference type="PROSITE" id="PS50089">
    <property type="entry name" value="ZF_RING_2"/>
    <property type="match status" value="1"/>
</dbReference>
<keyword evidence="27" id="KW-1185">Reference proteome</keyword>
<feature type="domain" description="RING-type" evidence="25">
    <location>
        <begin position="366"/>
        <end position="408"/>
    </location>
</feature>
<reference evidence="26 27" key="1">
    <citation type="journal article" date="2022" name="G3 (Bethesda)">
        <title>Evaluating Illumina-, Nanopore-, and PacBio-based genome assembly strategies with the bald notothen, Trematomus borchgrevinki.</title>
        <authorList>
            <person name="Rayamajhi N."/>
            <person name="Cheng C.C."/>
            <person name="Catchen J.M."/>
        </authorList>
    </citation>
    <scope>NUCLEOTIDE SEQUENCE [LARGE SCALE GENOMIC DNA]</scope>
    <source>
        <strain evidence="26">AGRC-2024</strain>
    </source>
</reference>
<feature type="compositionally biased region" description="Basic and acidic residues" evidence="23">
    <location>
        <begin position="75"/>
        <end position="98"/>
    </location>
</feature>
<organism evidence="26 27">
    <name type="scientific">Pagothenia borchgrevinki</name>
    <name type="common">Bald rockcod</name>
    <name type="synonym">Trematomus borchgrevinki</name>
    <dbReference type="NCBI Taxonomy" id="8213"/>
    <lineage>
        <taxon>Eukaryota</taxon>
        <taxon>Metazoa</taxon>
        <taxon>Chordata</taxon>
        <taxon>Craniata</taxon>
        <taxon>Vertebrata</taxon>
        <taxon>Euteleostomi</taxon>
        <taxon>Actinopterygii</taxon>
        <taxon>Neopterygii</taxon>
        <taxon>Teleostei</taxon>
        <taxon>Neoteleostei</taxon>
        <taxon>Acanthomorphata</taxon>
        <taxon>Eupercaria</taxon>
        <taxon>Perciformes</taxon>
        <taxon>Notothenioidei</taxon>
        <taxon>Nototheniidae</taxon>
        <taxon>Pagothenia</taxon>
    </lineage>
</organism>
<dbReference type="PROSITE" id="PS00518">
    <property type="entry name" value="ZF_RING_1"/>
    <property type="match status" value="1"/>
</dbReference>
<feature type="region of interest" description="Disordered" evidence="23">
    <location>
        <begin position="319"/>
        <end position="355"/>
    </location>
</feature>
<comment type="subcellular location">
    <subcellularLocation>
        <location evidence="3">Endoplasmic reticulum membrane</location>
        <topology evidence="3">Single-pass membrane protein</topology>
    </subcellularLocation>
    <subcellularLocation>
        <location evidence="2">Nucleus envelope</location>
    </subcellularLocation>
</comment>
<keyword evidence="16" id="KW-0539">Nucleus</keyword>
<dbReference type="InterPro" id="IPR017907">
    <property type="entry name" value="Znf_RING_CS"/>
</dbReference>
<feature type="compositionally biased region" description="Low complexity" evidence="23">
    <location>
        <begin position="129"/>
        <end position="147"/>
    </location>
</feature>
<dbReference type="Pfam" id="PF19332">
    <property type="entry name" value="RNF180_C"/>
    <property type="match status" value="1"/>
</dbReference>
<keyword evidence="6" id="KW-0597">Phosphoprotein</keyword>